<organism evidence="1 2">
    <name type="scientific">Streptomyces fructofermentans</name>
    <dbReference type="NCBI Taxonomy" id="152141"/>
    <lineage>
        <taxon>Bacteria</taxon>
        <taxon>Bacillati</taxon>
        <taxon>Actinomycetota</taxon>
        <taxon>Actinomycetes</taxon>
        <taxon>Kitasatosporales</taxon>
        <taxon>Streptomycetaceae</taxon>
        <taxon>Streptomyces</taxon>
    </lineage>
</organism>
<gene>
    <name evidence="1" type="ORF">GCM10010515_24970</name>
</gene>
<proteinExistence type="predicted"/>
<dbReference type="EMBL" id="BMWD01000007">
    <property type="protein sequence ID" value="GGX56537.1"/>
    <property type="molecule type" value="Genomic_DNA"/>
</dbReference>
<reference evidence="1" key="2">
    <citation type="submission" date="2020-09" db="EMBL/GenBank/DDBJ databases">
        <authorList>
            <person name="Sun Q."/>
            <person name="Ohkuma M."/>
        </authorList>
    </citation>
    <scope>NUCLEOTIDE SEQUENCE</scope>
    <source>
        <strain evidence="1">JCM 4956</strain>
    </source>
</reference>
<evidence type="ECO:0000313" key="2">
    <source>
        <dbReference type="Proteomes" id="UP000645555"/>
    </source>
</evidence>
<dbReference type="RefSeq" id="WP_190035503.1">
    <property type="nucleotide sequence ID" value="NZ_BMWD01000007.1"/>
</dbReference>
<dbReference type="Proteomes" id="UP000645555">
    <property type="component" value="Unassembled WGS sequence"/>
</dbReference>
<name>A0A918KA88_9ACTN</name>
<dbReference type="AlphaFoldDB" id="A0A918KA88"/>
<keyword evidence="2" id="KW-1185">Reference proteome</keyword>
<evidence type="ECO:0008006" key="3">
    <source>
        <dbReference type="Google" id="ProtNLM"/>
    </source>
</evidence>
<protein>
    <recommendedName>
        <fullName evidence="3">Mycothiol-dependent maleylpyruvate isomerase metal-binding domain-containing protein</fullName>
    </recommendedName>
</protein>
<comment type="caution">
    <text evidence="1">The sequence shown here is derived from an EMBL/GenBank/DDBJ whole genome shotgun (WGS) entry which is preliminary data.</text>
</comment>
<accession>A0A918KA88</accession>
<sequence>MPGPHEAREPVTATDVEHTVRLAVAALRSARGADWGAGAGSLEWDCWETVEHLADDLFSYAAQLGPQAPPSDTHVPFAWSRRRPGGPANVVFADREGGPAGLLMVLEACGALLTAVVRTTPSTVRSHHVFGVADPEGFAAMGVVETLVHTYDVAQGLGIDWAPDADLCARVLARLFPDVPADTDPWPTLLWATGRGDIPGRPRRTEWRWYGAPLSDGARAGSGTDASG</sequence>
<reference evidence="1" key="1">
    <citation type="journal article" date="2014" name="Int. J. Syst. Evol. Microbiol.">
        <title>Complete genome sequence of Corynebacterium casei LMG S-19264T (=DSM 44701T), isolated from a smear-ripened cheese.</title>
        <authorList>
            <consortium name="US DOE Joint Genome Institute (JGI-PGF)"/>
            <person name="Walter F."/>
            <person name="Albersmeier A."/>
            <person name="Kalinowski J."/>
            <person name="Ruckert C."/>
        </authorList>
    </citation>
    <scope>NUCLEOTIDE SEQUENCE</scope>
    <source>
        <strain evidence="1">JCM 4956</strain>
    </source>
</reference>
<evidence type="ECO:0000313" key="1">
    <source>
        <dbReference type="EMBL" id="GGX56537.1"/>
    </source>
</evidence>